<dbReference type="SMART" id="SM00298">
    <property type="entry name" value="CHROMO"/>
    <property type="match status" value="1"/>
</dbReference>
<dbReference type="InterPro" id="IPR012337">
    <property type="entry name" value="RNaseH-like_sf"/>
</dbReference>
<keyword evidence="2" id="KW-0694">RNA-binding</keyword>
<dbReference type="InterPro" id="IPR001584">
    <property type="entry name" value="Integrase_cat-core"/>
</dbReference>
<dbReference type="InterPro" id="IPR000953">
    <property type="entry name" value="Chromo/chromo_shadow_dom"/>
</dbReference>
<feature type="compositionally biased region" description="Polar residues" evidence="3">
    <location>
        <begin position="1"/>
        <end position="25"/>
    </location>
</feature>
<feature type="domain" description="Chromo" evidence="4">
    <location>
        <begin position="715"/>
        <end position="776"/>
    </location>
</feature>
<proteinExistence type="predicted"/>
<reference evidence="6 7" key="1">
    <citation type="submission" date="2020-05" db="EMBL/GenBank/DDBJ databases">
        <title>Ceratocystis lukuohia genome.</title>
        <authorList>
            <person name="Harrington T.C."/>
            <person name="Kim K."/>
            <person name="Mayers C.G."/>
        </authorList>
    </citation>
    <scope>NUCLEOTIDE SEQUENCE [LARGE SCALE GENOMIC DNA]</scope>
    <source>
        <strain evidence="6 7">C4212</strain>
    </source>
</reference>
<feature type="domain" description="Integrase catalytic" evidence="5">
    <location>
        <begin position="404"/>
        <end position="577"/>
    </location>
</feature>
<dbReference type="InterPro" id="IPR000477">
    <property type="entry name" value="RT_dom"/>
</dbReference>
<name>A0ABR4MJU7_9PEZI</name>
<protein>
    <submittedName>
        <fullName evidence="6">Uncharacterized protein</fullName>
    </submittedName>
</protein>
<dbReference type="Proteomes" id="UP001610728">
    <property type="component" value="Unassembled WGS sequence"/>
</dbReference>
<dbReference type="Pfam" id="PF24626">
    <property type="entry name" value="SH3_Tf2-1"/>
    <property type="match status" value="1"/>
</dbReference>
<evidence type="ECO:0000313" key="6">
    <source>
        <dbReference type="EMBL" id="KAL2888556.1"/>
    </source>
</evidence>
<dbReference type="Gene3D" id="3.30.420.10">
    <property type="entry name" value="Ribonuclease H-like superfamily/Ribonuclease H"/>
    <property type="match status" value="1"/>
</dbReference>
<dbReference type="PANTHER" id="PTHR37984">
    <property type="entry name" value="PROTEIN CBG26694"/>
    <property type="match status" value="1"/>
</dbReference>
<comment type="caution">
    <text evidence="6">The sequence shown here is derived from an EMBL/GenBank/DDBJ whole genome shotgun (WGS) entry which is preliminary data.</text>
</comment>
<evidence type="ECO:0000313" key="7">
    <source>
        <dbReference type="Proteomes" id="UP001610728"/>
    </source>
</evidence>
<organism evidence="6 7">
    <name type="scientific">Ceratocystis lukuohia</name>
    <dbReference type="NCBI Taxonomy" id="2019550"/>
    <lineage>
        <taxon>Eukaryota</taxon>
        <taxon>Fungi</taxon>
        <taxon>Dikarya</taxon>
        <taxon>Ascomycota</taxon>
        <taxon>Pezizomycotina</taxon>
        <taxon>Sordariomycetes</taxon>
        <taxon>Hypocreomycetidae</taxon>
        <taxon>Microascales</taxon>
        <taxon>Ceratocystidaceae</taxon>
        <taxon>Ceratocystis</taxon>
    </lineage>
</organism>
<evidence type="ECO:0000256" key="2">
    <source>
        <dbReference type="ARBA" id="ARBA00022884"/>
    </source>
</evidence>
<accession>A0ABR4MJU7</accession>
<dbReference type="InterPro" id="IPR036397">
    <property type="entry name" value="RNaseH_sf"/>
</dbReference>
<sequence>MTPSQAKTQSTPKPKSQQTDTQMTWAQKAASGKETSTPAIPAKPTETGKPQAKPLGTTVIFKGQDKLAKVTETRTGLAITLKDGTLDRETKERIGNFLSAAELEMESIREKFVIANIPATINTVENNKLVSRRTSLEDVRKEVQEAFGGTVKNMVWREYERDPTMKGLRVALARHTPSTPAVRPPWPLSPNKKLQLCTEVQNVPRATPLLTHEAMLKGLFCGNYACALPKRAASDLTLALVNEIRENMDRGELKLTSILTFDIRGVFDGILPNRMVKRLQEQGWPGHICKWVQSFLESRTSQITLDDTTEPPGNTSGSLPQGSPISPILYMLFMAPLYYSWSNYPRGYMDDGLWLIKGETWENCIRDLRVVMEYTIGWYVARWVRQCHTCRRATPFRDGQKGLLRPLPIPERAWRDISVDFITHLPKSNGYDAILVIVDRLTKMRHLIPCHGNCNAEDTARLYLKNVWKLHGLPSTIVSDRGPQFIAEFWRCLSRFLRIEPTLSSAHHPETNGQTERMNSALEQYLRAYVAYLQDDWEDWLPLAEFSGNAHYSETTNISPFFANYGFQPRMGFEPISDLPDSAQSRDAAAFAARIEEITELTRSEMAMAQNFHEEQANRRRQPPRQFQVDDKVWLDARTIQTARPQKKLDWKNLGPFRICKIISPYTYKLELPASMRIHPVFHVSKLRYADTSDPIPGQVRPPPPHVEVAGQTEYEVEEVLDSFWERRGRGRRPRLKYVVRWTGYDDPTTEPAEYLENAKQLVENYHRRYPDKPGP</sequence>
<evidence type="ECO:0000256" key="3">
    <source>
        <dbReference type="SAM" id="MobiDB-lite"/>
    </source>
</evidence>
<feature type="region of interest" description="Disordered" evidence="3">
    <location>
        <begin position="1"/>
        <end position="54"/>
    </location>
</feature>
<dbReference type="EMBL" id="JABSNW010000003">
    <property type="protein sequence ID" value="KAL2888556.1"/>
    <property type="molecule type" value="Genomic_DNA"/>
</dbReference>
<dbReference type="GeneID" id="98116874"/>
<dbReference type="CDD" id="cd00024">
    <property type="entry name" value="CD_CSD"/>
    <property type="match status" value="1"/>
</dbReference>
<comment type="subunit">
    <text evidence="1">Component of the NuA4 histone acetyltransferase complex.</text>
</comment>
<evidence type="ECO:0000259" key="4">
    <source>
        <dbReference type="PROSITE" id="PS50013"/>
    </source>
</evidence>
<dbReference type="PROSITE" id="PS50994">
    <property type="entry name" value="INTEGRASE"/>
    <property type="match status" value="1"/>
</dbReference>
<dbReference type="RefSeq" id="XP_070859736.1">
    <property type="nucleotide sequence ID" value="XM_071001895.1"/>
</dbReference>
<dbReference type="Pfam" id="PF00665">
    <property type="entry name" value="rve"/>
    <property type="match status" value="1"/>
</dbReference>
<dbReference type="Gene3D" id="2.40.50.40">
    <property type="match status" value="1"/>
</dbReference>
<dbReference type="SUPFAM" id="SSF54160">
    <property type="entry name" value="Chromo domain-like"/>
    <property type="match status" value="1"/>
</dbReference>
<gene>
    <name evidence="6" type="ORF">HOO65_030057</name>
</gene>
<dbReference type="Pfam" id="PF00078">
    <property type="entry name" value="RVT_1"/>
    <property type="match status" value="1"/>
</dbReference>
<dbReference type="InterPro" id="IPR016197">
    <property type="entry name" value="Chromo-like_dom_sf"/>
</dbReference>
<dbReference type="InterPro" id="IPR056924">
    <property type="entry name" value="SH3_Tf2-1"/>
</dbReference>
<keyword evidence="7" id="KW-1185">Reference proteome</keyword>
<evidence type="ECO:0000259" key="5">
    <source>
        <dbReference type="PROSITE" id="PS50994"/>
    </source>
</evidence>
<dbReference type="SUPFAM" id="SSF53098">
    <property type="entry name" value="Ribonuclease H-like"/>
    <property type="match status" value="1"/>
</dbReference>
<dbReference type="PANTHER" id="PTHR37984:SF15">
    <property type="entry name" value="INTEGRASE CATALYTIC DOMAIN-CONTAINING PROTEIN"/>
    <property type="match status" value="1"/>
</dbReference>
<dbReference type="PROSITE" id="PS50013">
    <property type="entry name" value="CHROMO_2"/>
    <property type="match status" value="1"/>
</dbReference>
<dbReference type="InterPro" id="IPR050951">
    <property type="entry name" value="Retrovirus_Pol_polyprotein"/>
</dbReference>
<evidence type="ECO:0000256" key="1">
    <source>
        <dbReference type="ARBA" id="ARBA00011353"/>
    </source>
</evidence>